<evidence type="ECO:0000313" key="6">
    <source>
        <dbReference type="Proteomes" id="UP000070400"/>
    </source>
</evidence>
<dbReference type="InterPro" id="IPR019887">
    <property type="entry name" value="Tscrpt_reg_AsnC/Lrp_C"/>
</dbReference>
<dbReference type="SUPFAM" id="SSF54909">
    <property type="entry name" value="Dimeric alpha+beta barrel"/>
    <property type="match status" value="1"/>
</dbReference>
<reference evidence="5 6" key="1">
    <citation type="journal article" date="2016" name="Sci. Rep.">
        <title>Metabolic traits of an uncultured archaeal lineage -MSBL1- from brine pools of the Red Sea.</title>
        <authorList>
            <person name="Mwirichia R."/>
            <person name="Alam I."/>
            <person name="Rashid M."/>
            <person name="Vinu M."/>
            <person name="Ba-Alawi W."/>
            <person name="Anthony Kamau A."/>
            <person name="Kamanda Ngugi D."/>
            <person name="Goker M."/>
            <person name="Klenk H.P."/>
            <person name="Bajic V."/>
            <person name="Stingl U."/>
        </authorList>
    </citation>
    <scope>NUCLEOTIDE SEQUENCE [LARGE SCALE GENOMIC DNA]</scope>
    <source>
        <strain evidence="5">SCGC-AAA261D19</strain>
    </source>
</reference>
<keyword evidence="1" id="KW-0805">Transcription regulation</keyword>
<dbReference type="AlphaFoldDB" id="A0A133V6T7"/>
<evidence type="ECO:0000313" key="5">
    <source>
        <dbReference type="EMBL" id="KXB02155.1"/>
    </source>
</evidence>
<proteinExistence type="predicted"/>
<protein>
    <recommendedName>
        <fullName evidence="4">HTH asnC-type domain-containing protein</fullName>
    </recommendedName>
</protein>
<dbReference type="InterPro" id="IPR011008">
    <property type="entry name" value="Dimeric_a/b-barrel"/>
</dbReference>
<dbReference type="InterPro" id="IPR000485">
    <property type="entry name" value="AsnC-type_HTH_dom"/>
</dbReference>
<dbReference type="Proteomes" id="UP000070400">
    <property type="component" value="Unassembled WGS sequence"/>
</dbReference>
<dbReference type="InterPro" id="IPR019888">
    <property type="entry name" value="Tscrpt_reg_AsnC-like"/>
</dbReference>
<dbReference type="InterPro" id="IPR036390">
    <property type="entry name" value="WH_DNA-bd_sf"/>
</dbReference>
<dbReference type="GO" id="GO:0005829">
    <property type="term" value="C:cytosol"/>
    <property type="evidence" value="ECO:0007669"/>
    <property type="project" value="TreeGrafter"/>
</dbReference>
<evidence type="ECO:0000256" key="2">
    <source>
        <dbReference type="ARBA" id="ARBA00023125"/>
    </source>
</evidence>
<dbReference type="EMBL" id="LHXX01000023">
    <property type="protein sequence ID" value="KXB02155.1"/>
    <property type="molecule type" value="Genomic_DNA"/>
</dbReference>
<dbReference type="SMART" id="SM00344">
    <property type="entry name" value="HTH_ASNC"/>
    <property type="match status" value="1"/>
</dbReference>
<dbReference type="SUPFAM" id="SSF46785">
    <property type="entry name" value="Winged helix' DNA-binding domain"/>
    <property type="match status" value="1"/>
</dbReference>
<dbReference type="PRINTS" id="PR00033">
    <property type="entry name" value="HTHASNC"/>
</dbReference>
<keyword evidence="2" id="KW-0238">DNA-binding</keyword>
<dbReference type="PANTHER" id="PTHR30154">
    <property type="entry name" value="LEUCINE-RESPONSIVE REGULATORY PROTEIN"/>
    <property type="match status" value="1"/>
</dbReference>
<sequence>MLNENARVSFRKMGEEVGLSTSGTIRRIKKLEDEGILEGYTAVINPERVGQSVTAFLNIDTKPGETGRVAGALSRSKEVCEIHRTTGSPDLIAKIRAENLSEVDEFVEERVGTYEGVRNVTAVVTMKTYKEQLWSPGV</sequence>
<keyword evidence="3" id="KW-0804">Transcription</keyword>
<organism evidence="5 6">
    <name type="scientific">candidate division MSBL1 archaeon SCGC-AAA261D19</name>
    <dbReference type="NCBI Taxonomy" id="1698273"/>
    <lineage>
        <taxon>Archaea</taxon>
        <taxon>Methanobacteriati</taxon>
        <taxon>Methanobacteriota</taxon>
        <taxon>candidate division MSBL1</taxon>
    </lineage>
</organism>
<dbReference type="Gene3D" id="3.30.70.920">
    <property type="match status" value="1"/>
</dbReference>
<evidence type="ECO:0000256" key="1">
    <source>
        <dbReference type="ARBA" id="ARBA00023015"/>
    </source>
</evidence>
<dbReference type="GO" id="GO:0043200">
    <property type="term" value="P:response to amino acid"/>
    <property type="evidence" value="ECO:0007669"/>
    <property type="project" value="TreeGrafter"/>
</dbReference>
<dbReference type="Pfam" id="PF13412">
    <property type="entry name" value="HTH_24"/>
    <property type="match status" value="1"/>
</dbReference>
<dbReference type="Pfam" id="PF01037">
    <property type="entry name" value="AsnC_trans_reg"/>
    <property type="match status" value="1"/>
</dbReference>
<dbReference type="Gene3D" id="1.10.10.10">
    <property type="entry name" value="Winged helix-like DNA-binding domain superfamily/Winged helix DNA-binding domain"/>
    <property type="match status" value="1"/>
</dbReference>
<dbReference type="GO" id="GO:0043565">
    <property type="term" value="F:sequence-specific DNA binding"/>
    <property type="evidence" value="ECO:0007669"/>
    <property type="project" value="InterPro"/>
</dbReference>
<keyword evidence="6" id="KW-1185">Reference proteome</keyword>
<dbReference type="PANTHER" id="PTHR30154:SF34">
    <property type="entry name" value="TRANSCRIPTIONAL REGULATOR AZLB"/>
    <property type="match status" value="1"/>
</dbReference>
<evidence type="ECO:0000259" key="4">
    <source>
        <dbReference type="PROSITE" id="PS50956"/>
    </source>
</evidence>
<accession>A0A133V6T7</accession>
<dbReference type="InterPro" id="IPR036388">
    <property type="entry name" value="WH-like_DNA-bd_sf"/>
</dbReference>
<name>A0A133V6T7_9EURY</name>
<comment type="caution">
    <text evidence="5">The sequence shown here is derived from an EMBL/GenBank/DDBJ whole genome shotgun (WGS) entry which is preliminary data.</text>
</comment>
<gene>
    <name evidence="5" type="ORF">AKJ43_02330</name>
</gene>
<feature type="domain" description="HTH asnC-type" evidence="4">
    <location>
        <begin position="1"/>
        <end position="52"/>
    </location>
</feature>
<dbReference type="PROSITE" id="PS50956">
    <property type="entry name" value="HTH_ASNC_2"/>
    <property type="match status" value="1"/>
</dbReference>
<evidence type="ECO:0000256" key="3">
    <source>
        <dbReference type="ARBA" id="ARBA00023163"/>
    </source>
</evidence>